<organism evidence="2 3">
    <name type="scientific">Salmonirosea aquatica</name>
    <dbReference type="NCBI Taxonomy" id="2654236"/>
    <lineage>
        <taxon>Bacteria</taxon>
        <taxon>Pseudomonadati</taxon>
        <taxon>Bacteroidota</taxon>
        <taxon>Cytophagia</taxon>
        <taxon>Cytophagales</taxon>
        <taxon>Spirosomataceae</taxon>
        <taxon>Salmonirosea</taxon>
    </lineage>
</organism>
<dbReference type="Proteomes" id="UP000479293">
    <property type="component" value="Unassembled WGS sequence"/>
</dbReference>
<dbReference type="EMBL" id="WHLY01000002">
    <property type="protein sequence ID" value="MPR32056.1"/>
    <property type="molecule type" value="Genomic_DNA"/>
</dbReference>
<dbReference type="AlphaFoldDB" id="A0A7C9B9M5"/>
<feature type="transmembrane region" description="Helical" evidence="1">
    <location>
        <begin position="123"/>
        <end position="140"/>
    </location>
</feature>
<protein>
    <submittedName>
        <fullName evidence="2">Acyltransferase</fullName>
    </submittedName>
</protein>
<comment type="caution">
    <text evidence="2">The sequence shown here is derived from an EMBL/GenBank/DDBJ whole genome shotgun (WGS) entry which is preliminary data.</text>
</comment>
<keyword evidence="1" id="KW-0472">Membrane</keyword>
<accession>A0A7C9B9M5</accession>
<gene>
    <name evidence="2" type="ORF">GBK04_01530</name>
</gene>
<feature type="transmembrane region" description="Helical" evidence="1">
    <location>
        <begin position="91"/>
        <end position="111"/>
    </location>
</feature>
<proteinExistence type="predicted"/>
<dbReference type="GO" id="GO:0016746">
    <property type="term" value="F:acyltransferase activity"/>
    <property type="evidence" value="ECO:0007669"/>
    <property type="project" value="UniProtKB-KW"/>
</dbReference>
<evidence type="ECO:0000256" key="1">
    <source>
        <dbReference type="SAM" id="Phobius"/>
    </source>
</evidence>
<keyword evidence="2" id="KW-0808">Transferase</keyword>
<keyword evidence="2" id="KW-0012">Acyltransferase</keyword>
<reference evidence="2 3" key="1">
    <citation type="submission" date="2019-10" db="EMBL/GenBank/DDBJ databases">
        <title>Draft Genome Sequence of Cytophagaceae sp. SJW1-29.</title>
        <authorList>
            <person name="Choi A."/>
        </authorList>
    </citation>
    <scope>NUCLEOTIDE SEQUENCE [LARGE SCALE GENOMIC DNA]</scope>
    <source>
        <strain evidence="2 3">SJW1-29</strain>
    </source>
</reference>
<feature type="transmembrane region" description="Helical" evidence="1">
    <location>
        <begin position="65"/>
        <end position="85"/>
    </location>
</feature>
<sequence>MTLAEYVKKRNGVPMSSPRSLRNNLYRSLGAKNFSTFWKYWNPIFGYYLGQKVFRPSRVYFSKSVSLLITFCVCGLLHDLVTLLFRGSTSWFFTIWFLLMGSAVLITRLLNHNFTEKKWIVRALFNLSIILFCFILTLYLTKVAGTFGSFIHKYLSGVLT</sequence>
<name>A0A7C9B9M5_9BACT</name>
<keyword evidence="3" id="KW-1185">Reference proteome</keyword>
<keyword evidence="1" id="KW-0812">Transmembrane</keyword>
<evidence type="ECO:0000313" key="3">
    <source>
        <dbReference type="Proteomes" id="UP000479293"/>
    </source>
</evidence>
<keyword evidence="1" id="KW-1133">Transmembrane helix</keyword>
<evidence type="ECO:0000313" key="2">
    <source>
        <dbReference type="EMBL" id="MPR32056.1"/>
    </source>
</evidence>